<dbReference type="EMBL" id="QBKR01000016">
    <property type="protein sequence ID" value="PTX58502.1"/>
    <property type="molecule type" value="Genomic_DNA"/>
</dbReference>
<evidence type="ECO:0000256" key="1">
    <source>
        <dbReference type="SAM" id="MobiDB-lite"/>
    </source>
</evidence>
<dbReference type="RefSeq" id="WP_108024512.1">
    <property type="nucleotide sequence ID" value="NZ_QBKR01000016.1"/>
</dbReference>
<protein>
    <submittedName>
        <fullName evidence="2">Uncharacterized protein</fullName>
    </submittedName>
</protein>
<keyword evidence="3" id="KW-1185">Reference proteome</keyword>
<gene>
    <name evidence="2" type="ORF">C8P63_11689</name>
</gene>
<dbReference type="Proteomes" id="UP000244240">
    <property type="component" value="Unassembled WGS sequence"/>
</dbReference>
<organism evidence="2 3">
    <name type="scientific">Melghirimyces profundicolus</name>
    <dbReference type="NCBI Taxonomy" id="1242148"/>
    <lineage>
        <taxon>Bacteria</taxon>
        <taxon>Bacillati</taxon>
        <taxon>Bacillota</taxon>
        <taxon>Bacilli</taxon>
        <taxon>Bacillales</taxon>
        <taxon>Thermoactinomycetaceae</taxon>
        <taxon>Melghirimyces</taxon>
    </lineage>
</organism>
<proteinExistence type="predicted"/>
<reference evidence="2 3" key="1">
    <citation type="submission" date="2018-04" db="EMBL/GenBank/DDBJ databases">
        <title>Genomic Encyclopedia of Archaeal and Bacterial Type Strains, Phase II (KMG-II): from individual species to whole genera.</title>
        <authorList>
            <person name="Goeker M."/>
        </authorList>
    </citation>
    <scope>NUCLEOTIDE SEQUENCE [LARGE SCALE GENOMIC DNA]</scope>
    <source>
        <strain evidence="2 3">DSM 45787</strain>
    </source>
</reference>
<feature type="region of interest" description="Disordered" evidence="1">
    <location>
        <begin position="110"/>
        <end position="132"/>
    </location>
</feature>
<dbReference type="Gene3D" id="3.40.1190.20">
    <property type="match status" value="1"/>
</dbReference>
<name>A0A2T6BR24_9BACL</name>
<comment type="caution">
    <text evidence="2">The sequence shown here is derived from an EMBL/GenBank/DDBJ whole genome shotgun (WGS) entry which is preliminary data.</text>
</comment>
<dbReference type="AlphaFoldDB" id="A0A2T6BR24"/>
<sequence length="132" mass="14722">MSEGAVVILGEIMLRLSPPGAKRIVQAENDVERKPTSSSPCLFSVIPSVMSPDCRENALRDAVIQSFRRYGVDTRCTVRGGRRFGIYFMEPGQSLRPARVITTAGIPPWRKPHRRKPGIPIRIQSVSDHKDP</sequence>
<dbReference type="InterPro" id="IPR029056">
    <property type="entry name" value="Ribokinase-like"/>
</dbReference>
<accession>A0A2T6BR24</accession>
<dbReference type="OrthoDB" id="9813569at2"/>
<evidence type="ECO:0000313" key="3">
    <source>
        <dbReference type="Proteomes" id="UP000244240"/>
    </source>
</evidence>
<evidence type="ECO:0000313" key="2">
    <source>
        <dbReference type="EMBL" id="PTX58502.1"/>
    </source>
</evidence>